<evidence type="ECO:0000313" key="1">
    <source>
        <dbReference type="EMBL" id="JAE01975.1"/>
    </source>
</evidence>
<name>A0A0A9EMK9_ARUDO</name>
<sequence length="51" mass="6264">MHSVGHLLASRRQHLALRDRNWKQLWQQAATTPWFAQKPLRYLHRSKFLRQ</sequence>
<reference evidence="1" key="2">
    <citation type="journal article" date="2015" name="Data Brief">
        <title>Shoot transcriptome of the giant reed, Arundo donax.</title>
        <authorList>
            <person name="Barrero R.A."/>
            <person name="Guerrero F.D."/>
            <person name="Moolhuijzen P."/>
            <person name="Goolsby J.A."/>
            <person name="Tidwell J."/>
            <person name="Bellgard S.E."/>
            <person name="Bellgard M.I."/>
        </authorList>
    </citation>
    <scope>NUCLEOTIDE SEQUENCE</scope>
    <source>
        <tissue evidence="1">Shoot tissue taken approximately 20 cm above the soil surface</tissue>
    </source>
</reference>
<dbReference type="AlphaFoldDB" id="A0A0A9EMK9"/>
<organism evidence="1">
    <name type="scientific">Arundo donax</name>
    <name type="common">Giant reed</name>
    <name type="synonym">Donax arundinaceus</name>
    <dbReference type="NCBI Taxonomy" id="35708"/>
    <lineage>
        <taxon>Eukaryota</taxon>
        <taxon>Viridiplantae</taxon>
        <taxon>Streptophyta</taxon>
        <taxon>Embryophyta</taxon>
        <taxon>Tracheophyta</taxon>
        <taxon>Spermatophyta</taxon>
        <taxon>Magnoliopsida</taxon>
        <taxon>Liliopsida</taxon>
        <taxon>Poales</taxon>
        <taxon>Poaceae</taxon>
        <taxon>PACMAD clade</taxon>
        <taxon>Arundinoideae</taxon>
        <taxon>Arundineae</taxon>
        <taxon>Arundo</taxon>
    </lineage>
</organism>
<accession>A0A0A9EMK9</accession>
<dbReference type="EMBL" id="GBRH01195921">
    <property type="protein sequence ID" value="JAE01975.1"/>
    <property type="molecule type" value="Transcribed_RNA"/>
</dbReference>
<protein>
    <submittedName>
        <fullName evidence="1">Uncharacterized protein</fullName>
    </submittedName>
</protein>
<reference evidence="1" key="1">
    <citation type="submission" date="2014-09" db="EMBL/GenBank/DDBJ databases">
        <authorList>
            <person name="Magalhaes I.L.F."/>
            <person name="Oliveira U."/>
            <person name="Santos F.R."/>
            <person name="Vidigal T.H.D.A."/>
            <person name="Brescovit A.D."/>
            <person name="Santos A.J."/>
        </authorList>
    </citation>
    <scope>NUCLEOTIDE SEQUENCE</scope>
    <source>
        <tissue evidence="1">Shoot tissue taken approximately 20 cm above the soil surface</tissue>
    </source>
</reference>
<proteinExistence type="predicted"/>